<name>A0A5C6FD18_9BACT</name>
<evidence type="ECO:0000259" key="3">
    <source>
        <dbReference type="PROSITE" id="PS51462"/>
    </source>
</evidence>
<dbReference type="PROSITE" id="PS51462">
    <property type="entry name" value="NUDIX"/>
    <property type="match status" value="1"/>
</dbReference>
<evidence type="ECO:0000313" key="4">
    <source>
        <dbReference type="EMBL" id="TWU59325.1"/>
    </source>
</evidence>
<dbReference type="OrthoDB" id="9816289at2"/>
<dbReference type="EC" id="3.6.1.61" evidence="4"/>
<reference evidence="4 5" key="1">
    <citation type="submission" date="2019-02" db="EMBL/GenBank/DDBJ databases">
        <title>Deep-cultivation of Planctomycetes and their phenomic and genomic characterization uncovers novel biology.</title>
        <authorList>
            <person name="Wiegand S."/>
            <person name="Jogler M."/>
            <person name="Boedeker C."/>
            <person name="Pinto D."/>
            <person name="Vollmers J."/>
            <person name="Rivas-Marin E."/>
            <person name="Kohn T."/>
            <person name="Peeters S.H."/>
            <person name="Heuer A."/>
            <person name="Rast P."/>
            <person name="Oberbeckmann S."/>
            <person name="Bunk B."/>
            <person name="Jeske O."/>
            <person name="Meyerdierks A."/>
            <person name="Storesund J.E."/>
            <person name="Kallscheuer N."/>
            <person name="Luecker S."/>
            <person name="Lage O.M."/>
            <person name="Pohl T."/>
            <person name="Merkel B.J."/>
            <person name="Hornburger P."/>
            <person name="Mueller R.-W."/>
            <person name="Bruemmer F."/>
            <person name="Labrenz M."/>
            <person name="Spormann A.M."/>
            <person name="Op Den Camp H."/>
            <person name="Overmann J."/>
            <person name="Amann R."/>
            <person name="Jetten M.S.M."/>
            <person name="Mascher T."/>
            <person name="Medema M.H."/>
            <person name="Devos D.P."/>
            <person name="Kaster A.-K."/>
            <person name="Ovreas L."/>
            <person name="Rohde M."/>
            <person name="Galperin M.Y."/>
            <person name="Jogler C."/>
        </authorList>
    </citation>
    <scope>NUCLEOTIDE SEQUENCE [LARGE SCALE GENOMIC DNA]</scope>
    <source>
        <strain evidence="4 5">Poly51</strain>
    </source>
</reference>
<comment type="similarity">
    <text evidence="2">Belongs to the Nudix hydrolase family.</text>
</comment>
<feature type="domain" description="Nudix hydrolase" evidence="3">
    <location>
        <begin position="7"/>
        <end position="141"/>
    </location>
</feature>
<sequence>MKKIVGEAVRAAGILLFSDSESPSHFLLMRHRDRWDLPKGHCEKGESFKQAAIRETEEETGIPATDIELENDFHFDLRYPVTYKRHGDVVFDKHVRYFIGYVTGQPSLTLTEHESAEWFQWKSPPEPVQAETIDPLLAAAAGFLANQRPQ</sequence>
<dbReference type="PROSITE" id="PS00893">
    <property type="entry name" value="NUDIX_BOX"/>
    <property type="match status" value="1"/>
</dbReference>
<evidence type="ECO:0000313" key="5">
    <source>
        <dbReference type="Proteomes" id="UP000318288"/>
    </source>
</evidence>
<dbReference type="EMBL" id="SJPW01000002">
    <property type="protein sequence ID" value="TWU59325.1"/>
    <property type="molecule type" value="Genomic_DNA"/>
</dbReference>
<dbReference type="PANTHER" id="PTHR21340:SF0">
    <property type="entry name" value="BIS(5'-NUCLEOSYL)-TETRAPHOSPHATASE [ASYMMETRICAL]"/>
    <property type="match status" value="1"/>
</dbReference>
<dbReference type="SUPFAM" id="SSF55811">
    <property type="entry name" value="Nudix"/>
    <property type="match status" value="1"/>
</dbReference>
<dbReference type="RefSeq" id="WP_146456851.1">
    <property type="nucleotide sequence ID" value="NZ_SJPW01000002.1"/>
</dbReference>
<keyword evidence="1 2" id="KW-0378">Hydrolase</keyword>
<dbReference type="GO" id="GO:0004081">
    <property type="term" value="F:bis(5'-nucleosyl)-tetraphosphatase (asymmetrical) activity"/>
    <property type="evidence" value="ECO:0007669"/>
    <property type="project" value="TreeGrafter"/>
</dbReference>
<evidence type="ECO:0000256" key="2">
    <source>
        <dbReference type="RuleBase" id="RU003476"/>
    </source>
</evidence>
<organism evidence="4 5">
    <name type="scientific">Rubripirellula tenax</name>
    <dbReference type="NCBI Taxonomy" id="2528015"/>
    <lineage>
        <taxon>Bacteria</taxon>
        <taxon>Pseudomonadati</taxon>
        <taxon>Planctomycetota</taxon>
        <taxon>Planctomycetia</taxon>
        <taxon>Pirellulales</taxon>
        <taxon>Pirellulaceae</taxon>
        <taxon>Rubripirellula</taxon>
    </lineage>
</organism>
<dbReference type="AlphaFoldDB" id="A0A5C6FD18"/>
<keyword evidence="5" id="KW-1185">Reference proteome</keyword>
<gene>
    <name evidence="4" type="primary">ndx1</name>
    <name evidence="4" type="ORF">Poly51_21130</name>
</gene>
<dbReference type="InterPro" id="IPR015797">
    <property type="entry name" value="NUDIX_hydrolase-like_dom_sf"/>
</dbReference>
<dbReference type="Pfam" id="PF00293">
    <property type="entry name" value="NUDIX"/>
    <property type="match status" value="1"/>
</dbReference>
<accession>A0A5C6FD18</accession>
<dbReference type="InterPro" id="IPR020084">
    <property type="entry name" value="NUDIX_hydrolase_CS"/>
</dbReference>
<evidence type="ECO:0000256" key="1">
    <source>
        <dbReference type="ARBA" id="ARBA00022801"/>
    </source>
</evidence>
<comment type="caution">
    <text evidence="4">The sequence shown here is derived from an EMBL/GenBank/DDBJ whole genome shotgun (WGS) entry which is preliminary data.</text>
</comment>
<dbReference type="GO" id="GO:0006167">
    <property type="term" value="P:AMP biosynthetic process"/>
    <property type="evidence" value="ECO:0007669"/>
    <property type="project" value="TreeGrafter"/>
</dbReference>
<dbReference type="InterPro" id="IPR051325">
    <property type="entry name" value="Nudix_hydrolase_domain"/>
</dbReference>
<dbReference type="InterPro" id="IPR020476">
    <property type="entry name" value="Nudix_hydrolase"/>
</dbReference>
<proteinExistence type="inferred from homology"/>
<dbReference type="PRINTS" id="PR00502">
    <property type="entry name" value="NUDIXFAMILY"/>
</dbReference>
<dbReference type="PANTHER" id="PTHR21340">
    <property type="entry name" value="DIADENOSINE 5,5-P1,P4-TETRAPHOSPHATE PYROPHOSPHOHYDROLASE MUTT"/>
    <property type="match status" value="1"/>
</dbReference>
<dbReference type="Proteomes" id="UP000318288">
    <property type="component" value="Unassembled WGS sequence"/>
</dbReference>
<protein>
    <submittedName>
        <fullName evidence="4">Diadenosine hexaphosphate hydrolase</fullName>
        <ecNumber evidence="4">3.6.1.61</ecNumber>
    </submittedName>
</protein>
<dbReference type="GO" id="GO:0006754">
    <property type="term" value="P:ATP biosynthetic process"/>
    <property type="evidence" value="ECO:0007669"/>
    <property type="project" value="TreeGrafter"/>
</dbReference>
<dbReference type="InterPro" id="IPR000086">
    <property type="entry name" value="NUDIX_hydrolase_dom"/>
</dbReference>
<dbReference type="Gene3D" id="3.90.79.10">
    <property type="entry name" value="Nucleoside Triphosphate Pyrophosphohydrolase"/>
    <property type="match status" value="1"/>
</dbReference>